<evidence type="ECO:0000313" key="8">
    <source>
        <dbReference type="Proteomes" id="UP001597387"/>
    </source>
</evidence>
<feature type="transmembrane region" description="Helical" evidence="5">
    <location>
        <begin position="215"/>
        <end position="233"/>
    </location>
</feature>
<feature type="transmembrane region" description="Helical" evidence="5">
    <location>
        <begin position="32"/>
        <end position="49"/>
    </location>
</feature>
<keyword evidence="8" id="KW-1185">Reference proteome</keyword>
<keyword evidence="5" id="KW-1133">Transmembrane helix</keyword>
<accession>A0ABW4ZN73</accession>
<dbReference type="RefSeq" id="WP_255900863.1">
    <property type="nucleotide sequence ID" value="NZ_JAFMZO010000002.1"/>
</dbReference>
<proteinExistence type="predicted"/>
<dbReference type="InterPro" id="IPR027417">
    <property type="entry name" value="P-loop_NTPase"/>
</dbReference>
<evidence type="ECO:0000256" key="5">
    <source>
        <dbReference type="SAM" id="Phobius"/>
    </source>
</evidence>
<dbReference type="InterPro" id="IPR045076">
    <property type="entry name" value="MutS"/>
</dbReference>
<keyword evidence="2" id="KW-0067">ATP-binding</keyword>
<dbReference type="InterPro" id="IPR036187">
    <property type="entry name" value="DNA_mismatch_repair_MutS_sf"/>
</dbReference>
<organism evidence="7 8">
    <name type="scientific">Paradesertivirga mongoliensis</name>
    <dbReference type="NCBI Taxonomy" id="2100740"/>
    <lineage>
        <taxon>Bacteria</taxon>
        <taxon>Pseudomonadati</taxon>
        <taxon>Bacteroidota</taxon>
        <taxon>Sphingobacteriia</taxon>
        <taxon>Sphingobacteriales</taxon>
        <taxon>Sphingobacteriaceae</taxon>
        <taxon>Paradesertivirga</taxon>
    </lineage>
</organism>
<name>A0ABW4ZN73_9SPHI</name>
<dbReference type="SMART" id="SM00534">
    <property type="entry name" value="MUTSac"/>
    <property type="match status" value="1"/>
</dbReference>
<dbReference type="PANTHER" id="PTHR11361:SF99">
    <property type="entry name" value="DNA MISMATCH REPAIR PROTEIN"/>
    <property type="match status" value="1"/>
</dbReference>
<keyword evidence="5" id="KW-0812">Transmembrane</keyword>
<feature type="coiled-coil region" evidence="4">
    <location>
        <begin position="476"/>
        <end position="503"/>
    </location>
</feature>
<evidence type="ECO:0000256" key="3">
    <source>
        <dbReference type="ARBA" id="ARBA00023125"/>
    </source>
</evidence>
<dbReference type="Pfam" id="PF00488">
    <property type="entry name" value="MutS_V"/>
    <property type="match status" value="1"/>
</dbReference>
<evidence type="ECO:0000256" key="1">
    <source>
        <dbReference type="ARBA" id="ARBA00022741"/>
    </source>
</evidence>
<sequence length="603" mass="68646">MAASIIAFYDSQASFADQEISRYGKLINTYSFMRLFAILLGGLVIYQVLQYEIIWLVELSFFLLIIGFAFLVKKQGSYERRKQFYEALKAVCENEIASIQEQKNIYDYGAVFQDEAHQYSSDLDIFGKASLFNLVNRCASPLSNERLAAWLSSPATESDITERQEAIKDFTSRLNWVQEFKASLLFARGSDKSEINNLINYFGLHQERISPALRIYVRIVPYLFFILTAAAWFVPFFSVPLFLIAVTNAILVLSNQMKVNKTDRVLNRLGKTLAAYSEAFYRIETERWNSPLCSALTNKLKNEHGKSFSAKLQQLSVLVRRLEYRLNIFAGLFLNGIAAWDVRQLIAIEDWRQENKDLMPGAFEVLSSFEALVSLSSLHSNYPEWVFPEIVSGDKYTYVANELAHPLIPAVQRISNDFSLVDSLKIDIITGSNMAGKSTFLRTVGINAVLAFAGAPVCATSMRVSVMNLFAYMRIRDSLNESISTFKAELNRLQSLLRILDQQNKVYFLIDEMLRGTNSVDKYRGSKAVIEKLVSEEAVGIVATHDLQIARLEDKYPDYIRNFYFDIQVIEGEMFFDYKLKAGECKTFNASLLLKQIGIEVEG</sequence>
<evidence type="ECO:0000256" key="2">
    <source>
        <dbReference type="ARBA" id="ARBA00022840"/>
    </source>
</evidence>
<feature type="transmembrane region" description="Helical" evidence="5">
    <location>
        <begin position="239"/>
        <end position="257"/>
    </location>
</feature>
<keyword evidence="3" id="KW-0238">DNA-binding</keyword>
<feature type="domain" description="DNA mismatch repair proteins mutS family" evidence="6">
    <location>
        <begin position="424"/>
        <end position="599"/>
    </location>
</feature>
<evidence type="ECO:0000256" key="4">
    <source>
        <dbReference type="SAM" id="Coils"/>
    </source>
</evidence>
<dbReference type="EMBL" id="JBHUHZ010000002">
    <property type="protein sequence ID" value="MFD2163443.1"/>
    <property type="molecule type" value="Genomic_DNA"/>
</dbReference>
<reference evidence="8" key="1">
    <citation type="journal article" date="2019" name="Int. J. Syst. Evol. Microbiol.">
        <title>The Global Catalogue of Microorganisms (GCM) 10K type strain sequencing project: providing services to taxonomists for standard genome sequencing and annotation.</title>
        <authorList>
            <consortium name="The Broad Institute Genomics Platform"/>
            <consortium name="The Broad Institute Genome Sequencing Center for Infectious Disease"/>
            <person name="Wu L."/>
            <person name="Ma J."/>
        </authorList>
    </citation>
    <scope>NUCLEOTIDE SEQUENCE [LARGE SCALE GENOMIC DNA]</scope>
    <source>
        <strain evidence="8">KCTC 42217</strain>
    </source>
</reference>
<dbReference type="Gene3D" id="3.40.50.300">
    <property type="entry name" value="P-loop containing nucleotide triphosphate hydrolases"/>
    <property type="match status" value="1"/>
</dbReference>
<evidence type="ECO:0000313" key="7">
    <source>
        <dbReference type="EMBL" id="MFD2163443.1"/>
    </source>
</evidence>
<dbReference type="Gene3D" id="1.10.1420.10">
    <property type="match status" value="1"/>
</dbReference>
<gene>
    <name evidence="7" type="ORF">ACFSJU_13630</name>
</gene>
<dbReference type="Proteomes" id="UP001597387">
    <property type="component" value="Unassembled WGS sequence"/>
</dbReference>
<dbReference type="SUPFAM" id="SSF48334">
    <property type="entry name" value="DNA repair protein MutS, domain III"/>
    <property type="match status" value="1"/>
</dbReference>
<feature type="transmembrane region" description="Helical" evidence="5">
    <location>
        <begin position="55"/>
        <end position="72"/>
    </location>
</feature>
<keyword evidence="4" id="KW-0175">Coiled coil</keyword>
<dbReference type="PANTHER" id="PTHR11361">
    <property type="entry name" value="DNA MISMATCH REPAIR PROTEIN MUTS FAMILY MEMBER"/>
    <property type="match status" value="1"/>
</dbReference>
<dbReference type="InterPro" id="IPR000432">
    <property type="entry name" value="DNA_mismatch_repair_MutS_C"/>
</dbReference>
<keyword evidence="5" id="KW-0472">Membrane</keyword>
<keyword evidence="1" id="KW-0547">Nucleotide-binding</keyword>
<dbReference type="SUPFAM" id="SSF52540">
    <property type="entry name" value="P-loop containing nucleoside triphosphate hydrolases"/>
    <property type="match status" value="1"/>
</dbReference>
<protein>
    <submittedName>
        <fullName evidence="7">DNA mismatch repair protein MutS</fullName>
    </submittedName>
</protein>
<comment type="caution">
    <text evidence="7">The sequence shown here is derived from an EMBL/GenBank/DDBJ whole genome shotgun (WGS) entry which is preliminary data.</text>
</comment>
<evidence type="ECO:0000259" key="6">
    <source>
        <dbReference type="SMART" id="SM00534"/>
    </source>
</evidence>